<dbReference type="AlphaFoldDB" id="A0A841EQV8"/>
<dbReference type="InterPro" id="IPR000014">
    <property type="entry name" value="PAS"/>
</dbReference>
<organism evidence="5 6">
    <name type="scientific">Arcicella rosea</name>
    <dbReference type="NCBI Taxonomy" id="502909"/>
    <lineage>
        <taxon>Bacteria</taxon>
        <taxon>Pseudomonadati</taxon>
        <taxon>Bacteroidota</taxon>
        <taxon>Cytophagia</taxon>
        <taxon>Cytophagales</taxon>
        <taxon>Flectobacillaceae</taxon>
        <taxon>Arcicella</taxon>
    </lineage>
</organism>
<evidence type="ECO:0000313" key="6">
    <source>
        <dbReference type="Proteomes" id="UP000524404"/>
    </source>
</evidence>
<dbReference type="Proteomes" id="UP000524404">
    <property type="component" value="Unassembled WGS sequence"/>
</dbReference>
<dbReference type="RefSeq" id="WP_184129621.1">
    <property type="nucleotide sequence ID" value="NZ_JACHKT010000002.1"/>
</dbReference>
<evidence type="ECO:0000256" key="2">
    <source>
        <dbReference type="ARBA" id="ARBA00022643"/>
    </source>
</evidence>
<dbReference type="PROSITE" id="PS50112">
    <property type="entry name" value="PAS"/>
    <property type="match status" value="1"/>
</dbReference>
<dbReference type="InterPro" id="IPR035965">
    <property type="entry name" value="PAS-like_dom_sf"/>
</dbReference>
<evidence type="ECO:0000313" key="5">
    <source>
        <dbReference type="EMBL" id="MBB6001821.1"/>
    </source>
</evidence>
<evidence type="ECO:0000259" key="4">
    <source>
        <dbReference type="PROSITE" id="PS50112"/>
    </source>
</evidence>
<protein>
    <submittedName>
        <fullName evidence="5">PAS domain S-box-containing protein</fullName>
    </submittedName>
</protein>
<evidence type="ECO:0000256" key="1">
    <source>
        <dbReference type="ARBA" id="ARBA00022630"/>
    </source>
</evidence>
<keyword evidence="2" id="KW-0288">FMN</keyword>
<dbReference type="PANTHER" id="PTHR47429">
    <property type="entry name" value="PROTEIN TWIN LOV 1"/>
    <property type="match status" value="1"/>
</dbReference>
<dbReference type="Pfam" id="PF13426">
    <property type="entry name" value="PAS_9"/>
    <property type="match status" value="1"/>
</dbReference>
<feature type="domain" description="PAS" evidence="4">
    <location>
        <begin position="54"/>
        <end position="99"/>
    </location>
</feature>
<dbReference type="SUPFAM" id="SSF55785">
    <property type="entry name" value="PYP-like sensor domain (PAS domain)"/>
    <property type="match status" value="1"/>
</dbReference>
<keyword evidence="3" id="KW-0157">Chromophore</keyword>
<comment type="caution">
    <text evidence="5">The sequence shown here is derived from an EMBL/GenBank/DDBJ whole genome shotgun (WGS) entry which is preliminary data.</text>
</comment>
<sequence>MTNLSPEVHCDTFKNVHLVSPLLHAYEFTTRASNNITEYEFLEEYARNRAWHFNLSKIKNFLKHRENAIVITCANEKIEWVNRGFSRMTGYGANEAIGKFPNFLQGVETSTIIRKQIREKLTERSTFTGQVVNYRKDGELYLCKVEILPIFNKNNILSNFMALEREVN</sequence>
<gene>
    <name evidence="5" type="ORF">HNP25_000461</name>
</gene>
<dbReference type="NCBIfam" id="TIGR00229">
    <property type="entry name" value="sensory_box"/>
    <property type="match status" value="1"/>
</dbReference>
<dbReference type="CDD" id="cd00130">
    <property type="entry name" value="PAS"/>
    <property type="match status" value="1"/>
</dbReference>
<evidence type="ECO:0000256" key="3">
    <source>
        <dbReference type="ARBA" id="ARBA00022991"/>
    </source>
</evidence>
<keyword evidence="1" id="KW-0285">Flavoprotein</keyword>
<reference evidence="5 6" key="1">
    <citation type="submission" date="2020-08" db="EMBL/GenBank/DDBJ databases">
        <title>Functional genomics of gut bacteria from endangered species of beetles.</title>
        <authorList>
            <person name="Carlos-Shanley C."/>
        </authorList>
    </citation>
    <scope>NUCLEOTIDE SEQUENCE [LARGE SCALE GENOMIC DNA]</scope>
    <source>
        <strain evidence="5 6">S00070</strain>
    </source>
</reference>
<keyword evidence="6" id="KW-1185">Reference proteome</keyword>
<dbReference type="EMBL" id="JACHKT010000002">
    <property type="protein sequence ID" value="MBB6001821.1"/>
    <property type="molecule type" value="Genomic_DNA"/>
</dbReference>
<proteinExistence type="predicted"/>
<name>A0A841EQV8_9BACT</name>
<accession>A0A841EQV8</accession>
<dbReference type="PANTHER" id="PTHR47429:SF2">
    <property type="entry name" value="PROTEIN TWIN LOV 1"/>
    <property type="match status" value="1"/>
</dbReference>
<dbReference type="Gene3D" id="3.30.450.20">
    <property type="entry name" value="PAS domain"/>
    <property type="match status" value="1"/>
</dbReference>